<feature type="compositionally biased region" description="Basic residues" evidence="1">
    <location>
        <begin position="618"/>
        <end position="632"/>
    </location>
</feature>
<evidence type="ECO:0000256" key="1">
    <source>
        <dbReference type="SAM" id="MobiDB-lite"/>
    </source>
</evidence>
<sequence>MRSCARCPWIARVCDHPHFRQGHSVSADPVPSGLAVIELHNVACADVDSAPGQFTGIVKDLTAILARDYGLIPLADGSDGAPLLSACVVGRRSRDGTRGRLAKDDTCALLCVAALPAGSDSVWMAFALAPYDRTGSRGLCAPHARVKAVDAFLTQATFHGCFAQHATMSDGGVIARNADDARDCASCAGTWRGYRVLSRKSLARGACGRVCSVTAHPSLLDDITLGHIAMCGVRAIGDARIRGDDRWAVAQATQALGNLLVLVEDIIAACTRAKGCGVSRALSAAAKLDSSAGRILSGGLCGFTDTDRALPPMVAALVAACGVARQIKTDIARIILDDTGTDISGMEVSAFFMDEWRMPRLAIKRTDDALALTGRMASFLSALRDQRAAAAAITTYPAVLAIEPAPGRQQRQTPPDPKPIPEVETTAPLASDAPRCVGAGCRAPGRHIASGCIVTARCTAGCRVTFHRACWKTLGIACADRTPCPTPDCWGEIAEVTSTRSRVFDCVPRVIWHARKACDLSSPVAPLSALPRSPTQVNTKKDDDGATAHNDGGGPARGDATCRGSQVTIDGGGEDCHGIKCADWDDVTSEPTGGLLASPTTGGTPYSKVDTSREGTPRRRKRRRARTGKPQRCRLAKQESDRLLALAGLVGADGVRPKDTPASSGAYADDALWPPFFVAGALL</sequence>
<evidence type="ECO:0000313" key="2">
    <source>
        <dbReference type="EMBL" id="BCU03087.1"/>
    </source>
</evidence>
<feature type="region of interest" description="Disordered" evidence="1">
    <location>
        <begin position="404"/>
        <end position="426"/>
    </location>
</feature>
<organism evidence="2 3">
    <name type="scientific">Pandoravirus japonicus</name>
    <dbReference type="NCBI Taxonomy" id="2823154"/>
    <lineage>
        <taxon>Viruses</taxon>
        <taxon>Pandoravirus</taxon>
    </lineage>
</organism>
<reference evidence="2" key="1">
    <citation type="submission" date="2021-04" db="EMBL/GenBank/DDBJ databases">
        <title>Draft Genome Sequence of Pandoravirus japonicus, Isolated from the Sabaishi River of Niigata, Japan.</title>
        <authorList>
            <person name="Hosokawa N."/>
            <person name="Takahashi H."/>
            <person name="Aoki K."/>
            <person name="Takemura M."/>
        </authorList>
    </citation>
    <scope>NUCLEOTIDE SEQUENCE</scope>
</reference>
<name>A0A811BPY1_9VIRU</name>
<accession>A0A811BPY1</accession>
<dbReference type="Proteomes" id="UP001253637">
    <property type="component" value="Segment"/>
</dbReference>
<feature type="region of interest" description="Disordered" evidence="1">
    <location>
        <begin position="590"/>
        <end position="632"/>
    </location>
</feature>
<dbReference type="EMBL" id="LC625835">
    <property type="protein sequence ID" value="BCU03087.1"/>
    <property type="molecule type" value="Genomic_DNA"/>
</dbReference>
<evidence type="ECO:0000313" key="3">
    <source>
        <dbReference type="Proteomes" id="UP001253637"/>
    </source>
</evidence>
<proteinExistence type="predicted"/>
<protein>
    <submittedName>
        <fullName evidence="2">Uncharacterized protein</fullName>
    </submittedName>
</protein>
<feature type="region of interest" description="Disordered" evidence="1">
    <location>
        <begin position="529"/>
        <end position="563"/>
    </location>
</feature>